<dbReference type="PaxDb" id="6945-B7PUB9"/>
<proteinExistence type="predicted"/>
<dbReference type="HOGENOM" id="CLU_2906583_0_0_1"/>
<evidence type="ECO:0000313" key="4">
    <source>
        <dbReference type="Proteomes" id="UP000001555"/>
    </source>
</evidence>
<sequence>MSHPTQRVLPQVFIWLMALSWILATSTLVCRCTTAADFVNTPEVRCLNRLMLFFCGENYLDL</sequence>
<reference evidence="2 4" key="1">
    <citation type="submission" date="2008-03" db="EMBL/GenBank/DDBJ databases">
        <title>Annotation of Ixodes scapularis.</title>
        <authorList>
            <consortium name="Ixodes scapularis Genome Project Consortium"/>
            <person name="Caler E."/>
            <person name="Hannick L.I."/>
            <person name="Bidwell S."/>
            <person name="Joardar V."/>
            <person name="Thiagarajan M."/>
            <person name="Amedeo P."/>
            <person name="Galinsky K.J."/>
            <person name="Schobel S."/>
            <person name="Inman J."/>
            <person name="Hostetler J."/>
            <person name="Miller J."/>
            <person name="Hammond M."/>
            <person name="Megy K."/>
            <person name="Lawson D."/>
            <person name="Kodira C."/>
            <person name="Sutton G."/>
            <person name="Meyer J."/>
            <person name="Hill C.A."/>
            <person name="Birren B."/>
            <person name="Nene V."/>
            <person name="Collins F."/>
            <person name="Alarcon-Chaidez F."/>
            <person name="Wikel S."/>
            <person name="Strausberg R."/>
        </authorList>
    </citation>
    <scope>NUCLEOTIDE SEQUENCE [LARGE SCALE GENOMIC DNA]</scope>
    <source>
        <strain evidence="4">Wikel</strain>
        <strain evidence="2">Wikel colony</strain>
    </source>
</reference>
<organism>
    <name type="scientific">Ixodes scapularis</name>
    <name type="common">Black-legged tick</name>
    <name type="synonym">Deer tick</name>
    <dbReference type="NCBI Taxonomy" id="6945"/>
    <lineage>
        <taxon>Eukaryota</taxon>
        <taxon>Metazoa</taxon>
        <taxon>Ecdysozoa</taxon>
        <taxon>Arthropoda</taxon>
        <taxon>Chelicerata</taxon>
        <taxon>Arachnida</taxon>
        <taxon>Acari</taxon>
        <taxon>Parasitiformes</taxon>
        <taxon>Ixodida</taxon>
        <taxon>Ixodoidea</taxon>
        <taxon>Ixodidae</taxon>
        <taxon>Ixodinae</taxon>
        <taxon>Ixodes</taxon>
    </lineage>
</organism>
<dbReference type="EnsemblMetazoa" id="ISCW007895-RA">
    <property type="protein sequence ID" value="ISCW007895-PA"/>
    <property type="gene ID" value="ISCW007895"/>
</dbReference>
<dbReference type="EMBL" id="DS791854">
    <property type="protein sequence ID" value="EEC10191.1"/>
    <property type="molecule type" value="Genomic_DNA"/>
</dbReference>
<keyword evidence="4" id="KW-1185">Reference proteome</keyword>
<evidence type="ECO:0000313" key="2">
    <source>
        <dbReference type="EMBL" id="EEC10191.1"/>
    </source>
</evidence>
<dbReference type="EMBL" id="ABJB010420135">
    <property type="status" value="NOT_ANNOTATED_CDS"/>
    <property type="molecule type" value="Genomic_DNA"/>
</dbReference>
<dbReference type="VEuPathDB" id="VectorBase:ISCW007895"/>
<gene>
    <name evidence="2" type="ORF">IscW_ISCW007895</name>
</gene>
<keyword evidence="1" id="KW-0472">Membrane</keyword>
<protein>
    <submittedName>
        <fullName evidence="2 3">Uncharacterized protein</fullName>
    </submittedName>
</protein>
<dbReference type="AlphaFoldDB" id="B7PUB9"/>
<dbReference type="VEuPathDB" id="VectorBase:ISCI007895"/>
<accession>B7PUB9</accession>
<feature type="transmembrane region" description="Helical" evidence="1">
    <location>
        <begin position="12"/>
        <end position="29"/>
    </location>
</feature>
<keyword evidence="1" id="KW-0812">Transmembrane</keyword>
<dbReference type="InParanoid" id="B7PUB9"/>
<evidence type="ECO:0000313" key="3">
    <source>
        <dbReference type="EnsemblMetazoa" id="ISCW007895-PA"/>
    </source>
</evidence>
<dbReference type="Proteomes" id="UP000001555">
    <property type="component" value="Unassembled WGS sequence"/>
</dbReference>
<evidence type="ECO:0000256" key="1">
    <source>
        <dbReference type="SAM" id="Phobius"/>
    </source>
</evidence>
<reference evidence="3" key="2">
    <citation type="submission" date="2020-05" db="UniProtKB">
        <authorList>
            <consortium name="EnsemblMetazoa"/>
        </authorList>
    </citation>
    <scope>IDENTIFICATION</scope>
    <source>
        <strain evidence="3">wikel</strain>
    </source>
</reference>
<name>B7PUB9_IXOSC</name>
<keyword evidence="1" id="KW-1133">Transmembrane helix</keyword>